<dbReference type="Gene3D" id="2.30.30.240">
    <property type="entry name" value="PRC-barrel domain"/>
    <property type="match status" value="1"/>
</dbReference>
<dbReference type="Pfam" id="PF01782">
    <property type="entry name" value="RimM"/>
    <property type="match status" value="1"/>
</dbReference>
<sequence>MLILLGFFYVIDMKVEDCFYLGKIVKKYSFKGELLAKLDTDQPDLYEDLDAVFVQLGRDFLPFFIEKSSLHKSDLLRIKFEDVDTEEDADQLLKCDLYLPLAALPKLEGNKFYYHEIIDFTVEDASFGIVGTITGVNDTTSQPLFEIERDGIEILIPMNDSIIKKVDRKAKKIHIEAPEGLIDLYLE</sequence>
<keyword evidence="3 5" id="KW-0698">rRNA processing</keyword>
<comment type="subcellular location">
    <subcellularLocation>
        <location evidence="5">Cytoplasm</location>
    </subcellularLocation>
</comment>
<evidence type="ECO:0000259" key="7">
    <source>
        <dbReference type="Pfam" id="PF24986"/>
    </source>
</evidence>
<organism evidence="8 9">
    <name type="scientific">Kordia periserrulae</name>
    <dbReference type="NCBI Taxonomy" id="701523"/>
    <lineage>
        <taxon>Bacteria</taxon>
        <taxon>Pseudomonadati</taxon>
        <taxon>Bacteroidota</taxon>
        <taxon>Flavobacteriia</taxon>
        <taxon>Flavobacteriales</taxon>
        <taxon>Flavobacteriaceae</taxon>
        <taxon>Kordia</taxon>
    </lineage>
</organism>
<evidence type="ECO:0000313" key="8">
    <source>
        <dbReference type="EMBL" id="PTX63775.1"/>
    </source>
</evidence>
<comment type="domain">
    <text evidence="5">The PRC barrel domain binds ribosomal protein uS19.</text>
</comment>
<dbReference type="HAMAP" id="MF_00014">
    <property type="entry name" value="Ribosome_mat_RimM"/>
    <property type="match status" value="1"/>
</dbReference>
<evidence type="ECO:0000313" key="9">
    <source>
        <dbReference type="Proteomes" id="UP000244090"/>
    </source>
</evidence>
<dbReference type="GO" id="GO:0006364">
    <property type="term" value="P:rRNA processing"/>
    <property type="evidence" value="ECO:0007669"/>
    <property type="project" value="UniProtKB-UniRule"/>
</dbReference>
<evidence type="ECO:0000259" key="6">
    <source>
        <dbReference type="Pfam" id="PF01782"/>
    </source>
</evidence>
<dbReference type="SUPFAM" id="SSF50346">
    <property type="entry name" value="PRC-barrel domain"/>
    <property type="match status" value="1"/>
</dbReference>
<dbReference type="InterPro" id="IPR002676">
    <property type="entry name" value="RimM_N"/>
</dbReference>
<feature type="domain" description="Ribosome maturation factor RimM PRC barrel" evidence="7">
    <location>
        <begin position="115"/>
        <end position="181"/>
    </location>
</feature>
<protein>
    <recommendedName>
        <fullName evidence="5">Ribosome maturation factor RimM</fullName>
    </recommendedName>
</protein>
<keyword evidence="2 5" id="KW-0690">Ribosome biogenesis</keyword>
<dbReference type="Proteomes" id="UP000244090">
    <property type="component" value="Unassembled WGS sequence"/>
</dbReference>
<dbReference type="EMBL" id="QBKT01000001">
    <property type="protein sequence ID" value="PTX63775.1"/>
    <property type="molecule type" value="Genomic_DNA"/>
</dbReference>
<gene>
    <name evidence="5" type="primary">rimM</name>
    <name evidence="8" type="ORF">C8N46_101381</name>
</gene>
<reference evidence="8 9" key="1">
    <citation type="submission" date="2018-04" db="EMBL/GenBank/DDBJ databases">
        <title>Genomic Encyclopedia of Archaeal and Bacterial Type Strains, Phase II (KMG-II): from individual species to whole genera.</title>
        <authorList>
            <person name="Goeker M."/>
        </authorList>
    </citation>
    <scope>NUCLEOTIDE SEQUENCE [LARGE SCALE GENOMIC DNA]</scope>
    <source>
        <strain evidence="8 9">DSM 25731</strain>
    </source>
</reference>
<dbReference type="AlphaFoldDB" id="A0A2T6C660"/>
<dbReference type="InterPro" id="IPR011961">
    <property type="entry name" value="RimM"/>
</dbReference>
<dbReference type="GO" id="GO:0005840">
    <property type="term" value="C:ribosome"/>
    <property type="evidence" value="ECO:0007669"/>
    <property type="project" value="InterPro"/>
</dbReference>
<evidence type="ECO:0000256" key="3">
    <source>
        <dbReference type="ARBA" id="ARBA00022552"/>
    </source>
</evidence>
<feature type="domain" description="RimM N-terminal" evidence="6">
    <location>
        <begin position="21"/>
        <end position="100"/>
    </location>
</feature>
<dbReference type="InterPro" id="IPR011033">
    <property type="entry name" value="PRC_barrel-like_sf"/>
</dbReference>
<comment type="function">
    <text evidence="5">An accessory protein needed during the final step in the assembly of 30S ribosomal subunit, possibly for assembly of the head region. Essential for efficient processing of 16S rRNA. May be needed both before and after RbfA during the maturation of 16S rRNA. It has affinity for free ribosomal 30S subunits but not for 70S ribosomes.</text>
</comment>
<proteinExistence type="inferred from homology"/>
<dbReference type="PANTHER" id="PTHR33692:SF1">
    <property type="entry name" value="RIBOSOME MATURATION FACTOR RIMM"/>
    <property type="match status" value="1"/>
</dbReference>
<comment type="subunit">
    <text evidence="5">Binds ribosomal protein uS19.</text>
</comment>
<dbReference type="GO" id="GO:0043022">
    <property type="term" value="F:ribosome binding"/>
    <property type="evidence" value="ECO:0007669"/>
    <property type="project" value="InterPro"/>
</dbReference>
<dbReference type="InterPro" id="IPR009000">
    <property type="entry name" value="Transl_B-barrel_sf"/>
</dbReference>
<dbReference type="Gene3D" id="2.40.30.60">
    <property type="entry name" value="RimM"/>
    <property type="match status" value="1"/>
</dbReference>
<keyword evidence="1 5" id="KW-0963">Cytoplasm</keyword>
<evidence type="ECO:0000256" key="5">
    <source>
        <dbReference type="HAMAP-Rule" id="MF_00014"/>
    </source>
</evidence>
<evidence type="ECO:0000256" key="1">
    <source>
        <dbReference type="ARBA" id="ARBA00022490"/>
    </source>
</evidence>
<dbReference type="PANTHER" id="PTHR33692">
    <property type="entry name" value="RIBOSOME MATURATION FACTOR RIMM"/>
    <property type="match status" value="1"/>
</dbReference>
<dbReference type="GO" id="GO:0042274">
    <property type="term" value="P:ribosomal small subunit biogenesis"/>
    <property type="evidence" value="ECO:0007669"/>
    <property type="project" value="UniProtKB-UniRule"/>
</dbReference>
<dbReference type="SUPFAM" id="SSF50447">
    <property type="entry name" value="Translation proteins"/>
    <property type="match status" value="1"/>
</dbReference>
<dbReference type="Pfam" id="PF24986">
    <property type="entry name" value="PRC_RimM"/>
    <property type="match status" value="1"/>
</dbReference>
<dbReference type="InterPro" id="IPR036976">
    <property type="entry name" value="RimM_N_sf"/>
</dbReference>
<dbReference type="GO" id="GO:0005737">
    <property type="term" value="C:cytoplasm"/>
    <property type="evidence" value="ECO:0007669"/>
    <property type="project" value="UniProtKB-SubCell"/>
</dbReference>
<dbReference type="NCBIfam" id="TIGR02273">
    <property type="entry name" value="16S_RimM"/>
    <property type="match status" value="1"/>
</dbReference>
<evidence type="ECO:0000256" key="4">
    <source>
        <dbReference type="ARBA" id="ARBA00023186"/>
    </source>
</evidence>
<keyword evidence="4 5" id="KW-0143">Chaperone</keyword>
<accession>A0A2T6C660</accession>
<dbReference type="InterPro" id="IPR056792">
    <property type="entry name" value="PRC_RimM"/>
</dbReference>
<comment type="caution">
    <text evidence="8">The sequence shown here is derived from an EMBL/GenBank/DDBJ whole genome shotgun (WGS) entry which is preliminary data.</text>
</comment>
<evidence type="ECO:0000256" key="2">
    <source>
        <dbReference type="ARBA" id="ARBA00022517"/>
    </source>
</evidence>
<comment type="similarity">
    <text evidence="5">Belongs to the RimM family.</text>
</comment>
<keyword evidence="9" id="KW-1185">Reference proteome</keyword>
<name>A0A2T6C660_9FLAO</name>